<dbReference type="PANTHER" id="PTHR42939">
    <property type="entry name" value="ABC TRANSPORTER ATP-BINDING PROTEIN ALBC-RELATED"/>
    <property type="match status" value="1"/>
</dbReference>
<dbReference type="SUPFAM" id="SSF52540">
    <property type="entry name" value="P-loop containing nucleoside triphosphate hydrolases"/>
    <property type="match status" value="1"/>
</dbReference>
<keyword evidence="1" id="KW-0813">Transport</keyword>
<dbReference type="InterPro" id="IPR003439">
    <property type="entry name" value="ABC_transporter-like_ATP-bd"/>
</dbReference>
<evidence type="ECO:0000259" key="4">
    <source>
        <dbReference type="PROSITE" id="PS50893"/>
    </source>
</evidence>
<keyword evidence="3 5" id="KW-0067">ATP-binding</keyword>
<dbReference type="PANTHER" id="PTHR42939:SF1">
    <property type="entry name" value="ABC TRANSPORTER ATP-BINDING PROTEIN ALBC-RELATED"/>
    <property type="match status" value="1"/>
</dbReference>
<keyword evidence="6" id="KW-1185">Reference proteome</keyword>
<dbReference type="EMBL" id="FNDJ01000019">
    <property type="protein sequence ID" value="SDK81686.1"/>
    <property type="molecule type" value="Genomic_DNA"/>
</dbReference>
<dbReference type="SMART" id="SM00382">
    <property type="entry name" value="AAA"/>
    <property type="match status" value="1"/>
</dbReference>
<dbReference type="GO" id="GO:0005524">
    <property type="term" value="F:ATP binding"/>
    <property type="evidence" value="ECO:0007669"/>
    <property type="project" value="UniProtKB-KW"/>
</dbReference>
<evidence type="ECO:0000256" key="1">
    <source>
        <dbReference type="ARBA" id="ARBA00022448"/>
    </source>
</evidence>
<dbReference type="GO" id="GO:0016887">
    <property type="term" value="F:ATP hydrolysis activity"/>
    <property type="evidence" value="ECO:0007669"/>
    <property type="project" value="InterPro"/>
</dbReference>
<dbReference type="AlphaFoldDB" id="A0A1G9EZS1"/>
<protein>
    <submittedName>
        <fullName evidence="5">ABC-2 type transport system ATP-binding protein</fullName>
    </submittedName>
</protein>
<accession>A0A1G9EZS1</accession>
<dbReference type="RefSeq" id="WP_090941714.1">
    <property type="nucleotide sequence ID" value="NZ_FNDJ01000019.1"/>
</dbReference>
<keyword evidence="2" id="KW-0547">Nucleotide-binding</keyword>
<dbReference type="InterPro" id="IPR051782">
    <property type="entry name" value="ABC_Transporter_VariousFunc"/>
</dbReference>
<dbReference type="InterPro" id="IPR027417">
    <property type="entry name" value="P-loop_NTPase"/>
</dbReference>
<dbReference type="Gene3D" id="3.40.50.300">
    <property type="entry name" value="P-loop containing nucleotide triphosphate hydrolases"/>
    <property type="match status" value="1"/>
</dbReference>
<evidence type="ECO:0000256" key="2">
    <source>
        <dbReference type="ARBA" id="ARBA00022741"/>
    </source>
</evidence>
<evidence type="ECO:0000256" key="3">
    <source>
        <dbReference type="ARBA" id="ARBA00022840"/>
    </source>
</evidence>
<dbReference type="PROSITE" id="PS50893">
    <property type="entry name" value="ABC_TRANSPORTER_2"/>
    <property type="match status" value="1"/>
</dbReference>
<evidence type="ECO:0000313" key="5">
    <source>
        <dbReference type="EMBL" id="SDK81686.1"/>
    </source>
</evidence>
<name>A0A1G9EZS1_9ACTN</name>
<dbReference type="Pfam" id="PF00005">
    <property type="entry name" value="ABC_tran"/>
    <property type="match status" value="1"/>
</dbReference>
<dbReference type="InterPro" id="IPR003593">
    <property type="entry name" value="AAA+_ATPase"/>
</dbReference>
<dbReference type="OrthoDB" id="9804819at2"/>
<dbReference type="CDD" id="cd03230">
    <property type="entry name" value="ABC_DR_subfamily_A"/>
    <property type="match status" value="1"/>
</dbReference>
<dbReference type="Proteomes" id="UP000199202">
    <property type="component" value="Unassembled WGS sequence"/>
</dbReference>
<sequence length="296" mass="32303">MTSALEAQALGKRYGKRWALRDCTIDIPKGHVVGLVGPNGAGKTTLLKLAGGQLEPTTGRITVLGERPAAGPEQLARVGFVAQNTPVYTGLSIADHLRLGARLNPRWDDTMARERIASLDLDPAQRAGKLSGGQRAQLALTLGLAKRPELLILDEPVASLDPLARREFLQGLMEATVEHELSVVLSSHLVSDLERICDYLIVLVDSRVQVIGETDELLATHHRLTGPRRDPGTLPAGQHVVSARHTDRQSTYVVRTDGPILDPAWTVTRLSLEDLVLAHMDKRPARARRADLEVQR</sequence>
<organism evidence="5 6">
    <name type="scientific">Nonomuraea jiangxiensis</name>
    <dbReference type="NCBI Taxonomy" id="633440"/>
    <lineage>
        <taxon>Bacteria</taxon>
        <taxon>Bacillati</taxon>
        <taxon>Actinomycetota</taxon>
        <taxon>Actinomycetes</taxon>
        <taxon>Streptosporangiales</taxon>
        <taxon>Streptosporangiaceae</taxon>
        <taxon>Nonomuraea</taxon>
    </lineage>
</organism>
<gene>
    <name evidence="5" type="ORF">SAMN05421869_11970</name>
</gene>
<reference evidence="5 6" key="1">
    <citation type="submission" date="2016-10" db="EMBL/GenBank/DDBJ databases">
        <authorList>
            <person name="de Groot N.N."/>
        </authorList>
    </citation>
    <scope>NUCLEOTIDE SEQUENCE [LARGE SCALE GENOMIC DNA]</scope>
    <source>
        <strain evidence="5 6">CGMCC 4.6533</strain>
    </source>
</reference>
<proteinExistence type="predicted"/>
<feature type="domain" description="ABC transporter" evidence="4">
    <location>
        <begin position="5"/>
        <end position="230"/>
    </location>
</feature>
<dbReference type="STRING" id="633440.SAMN05421869_11970"/>
<evidence type="ECO:0000313" key="6">
    <source>
        <dbReference type="Proteomes" id="UP000199202"/>
    </source>
</evidence>